<reference evidence="2 3" key="1">
    <citation type="journal article" date="2005" name="Nature">
        <title>The genome of the social amoeba Dictyostelium discoideum.</title>
        <authorList>
            <consortium name="The Dictyostelium discoideum Sequencing Consortium"/>
            <person name="Eichinger L."/>
            <person name="Pachebat J.A."/>
            <person name="Glockner G."/>
            <person name="Rajandream M.A."/>
            <person name="Sucgang R."/>
            <person name="Berriman M."/>
            <person name="Song J."/>
            <person name="Olsen R."/>
            <person name="Szafranski K."/>
            <person name="Xu Q."/>
            <person name="Tunggal B."/>
            <person name="Kummerfeld S."/>
            <person name="Madera M."/>
            <person name="Konfortov B.A."/>
            <person name="Rivero F."/>
            <person name="Bankier A.T."/>
            <person name="Lehmann R."/>
            <person name="Hamlin N."/>
            <person name="Davies R."/>
            <person name="Gaudet P."/>
            <person name="Fey P."/>
            <person name="Pilcher K."/>
            <person name="Chen G."/>
            <person name="Saunders D."/>
            <person name="Sodergren E."/>
            <person name="Davis P."/>
            <person name="Kerhornou A."/>
            <person name="Nie X."/>
            <person name="Hall N."/>
            <person name="Anjard C."/>
            <person name="Hemphill L."/>
            <person name="Bason N."/>
            <person name="Farbrother P."/>
            <person name="Desany B."/>
            <person name="Just E."/>
            <person name="Morio T."/>
            <person name="Rost R."/>
            <person name="Churcher C."/>
            <person name="Cooper J."/>
            <person name="Haydock S."/>
            <person name="van Driessche N."/>
            <person name="Cronin A."/>
            <person name="Goodhead I."/>
            <person name="Muzny D."/>
            <person name="Mourier T."/>
            <person name="Pain A."/>
            <person name="Lu M."/>
            <person name="Harper D."/>
            <person name="Lindsay R."/>
            <person name="Hauser H."/>
            <person name="James K."/>
            <person name="Quiles M."/>
            <person name="Madan Babu M."/>
            <person name="Saito T."/>
            <person name="Buchrieser C."/>
            <person name="Wardroper A."/>
            <person name="Felder M."/>
            <person name="Thangavelu M."/>
            <person name="Johnson D."/>
            <person name="Knights A."/>
            <person name="Loulseged H."/>
            <person name="Mungall K."/>
            <person name="Oliver K."/>
            <person name="Price C."/>
            <person name="Quail M.A."/>
            <person name="Urushihara H."/>
            <person name="Hernandez J."/>
            <person name="Rabbinowitsch E."/>
            <person name="Steffen D."/>
            <person name="Sanders M."/>
            <person name="Ma J."/>
            <person name="Kohara Y."/>
            <person name="Sharp S."/>
            <person name="Simmonds M."/>
            <person name="Spiegler S."/>
            <person name="Tivey A."/>
            <person name="Sugano S."/>
            <person name="White B."/>
            <person name="Walker D."/>
            <person name="Woodward J."/>
            <person name="Winckler T."/>
            <person name="Tanaka Y."/>
            <person name="Shaulsky G."/>
            <person name="Schleicher M."/>
            <person name="Weinstock G."/>
            <person name="Rosenthal A."/>
            <person name="Cox E.C."/>
            <person name="Chisholm R.L."/>
            <person name="Gibbs R."/>
            <person name="Loomis W.F."/>
            <person name="Platzer M."/>
            <person name="Kay R.R."/>
            <person name="Williams J."/>
            <person name="Dear P.H."/>
            <person name="Noegel A.A."/>
            <person name="Barrell B."/>
            <person name="Kuspa A."/>
        </authorList>
    </citation>
    <scope>NUCLEOTIDE SEQUENCE [LARGE SCALE GENOMIC DNA]</scope>
    <source>
        <strain evidence="2 3">AX4</strain>
    </source>
</reference>
<feature type="compositionally biased region" description="Low complexity" evidence="1">
    <location>
        <begin position="240"/>
        <end position="264"/>
    </location>
</feature>
<dbReference type="eggNOG" id="ENOG502T4J6">
    <property type="taxonomic scope" value="Eukaryota"/>
</dbReference>
<accession>Q54KM5</accession>
<feature type="compositionally biased region" description="Polar residues" evidence="1">
    <location>
        <begin position="489"/>
        <end position="504"/>
    </location>
</feature>
<sequence>MKSFGAKLKGLVSSGPSSVDLNFETARKEYTTLNETITKTYESLLKHDKNLQKTFIHPSSLNKNVQKYFPSSHPLTQYTTEVNKTIEASFNEWTQSQKANYDYIQQYLARSKFIKDAISDRDKLLEEVDKSASKIKSLKEKPSKEIHKLQQEQNNYNAKRESFIIANQKALSDISQFFEDKIDYFEWPLQNILLSLSGLFSTISSSHDQNSHFIQQTPPYYNPVIEFLGQSTTIPSIDDSPVSSNPSSGSSGGLNNNVTNNVQRPSPPQSNGAPPPRPVSSAPQPYQPQPQQVGSYQQPNQYQQPSPPQQQQYGEYEQQQPPQQQYRPPQPLRQPSPPNQQQVPSRPAPPPGAKSMYPTPQQYGGGAAPTPQQQQAPPRPVGGIPSPFGKPPGGAAPQQYQPPQQYAPPQQYQPPQQYAPPQQQQQQQAPPRPVSSTFKQGPTYPVPKPAGGVPQPSQQQMNQMGGFALNAARNPAVQQGAMNAARNPAVQQGATNAINSQGFL</sequence>
<dbReference type="PANTHER" id="PTHR37002">
    <property type="entry name" value="AGAP007005-PA"/>
    <property type="match status" value="1"/>
</dbReference>
<dbReference type="GlyGen" id="Q54KM5">
    <property type="glycosylation" value="2 sites"/>
</dbReference>
<dbReference type="InParanoid" id="Q54KM5"/>
<dbReference type="PANTHER" id="PTHR37002:SF11">
    <property type="entry name" value="BAR DOMAIN-CONTAINING PROTEIN"/>
    <property type="match status" value="1"/>
</dbReference>
<feature type="non-terminal residue" evidence="2">
    <location>
        <position position="504"/>
    </location>
</feature>
<dbReference type="VEuPathDB" id="AmoebaDB:DDB_G0287257"/>
<dbReference type="InterPro" id="IPR027267">
    <property type="entry name" value="AH/BAR_dom_sf"/>
</dbReference>
<keyword evidence="3" id="KW-1185">Reference proteome</keyword>
<dbReference type="SUPFAM" id="SSF103657">
    <property type="entry name" value="BAR/IMD domain-like"/>
    <property type="match status" value="1"/>
</dbReference>
<feature type="compositionally biased region" description="Low complexity" evidence="1">
    <location>
        <begin position="393"/>
        <end position="429"/>
    </location>
</feature>
<evidence type="ECO:0000313" key="2">
    <source>
        <dbReference type="EMBL" id="EAL63830.1"/>
    </source>
</evidence>
<dbReference type="FunCoup" id="Q54KM5">
    <property type="interactions" value="362"/>
</dbReference>
<comment type="caution">
    <text evidence="2">The sequence shown here is derived from an EMBL/GenBank/DDBJ whole genome shotgun (WGS) entry which is preliminary data.</text>
</comment>
<dbReference type="KEGG" id="ddi:DDB_G0287257"/>
<protein>
    <recommendedName>
        <fullName evidence="4">BAR domain-containing protein</fullName>
    </recommendedName>
</protein>
<dbReference type="RefSeq" id="XP_637332.1">
    <property type="nucleotide sequence ID" value="XM_632240.1"/>
</dbReference>
<dbReference type="CDD" id="cd07307">
    <property type="entry name" value="BAR"/>
    <property type="match status" value="1"/>
</dbReference>
<dbReference type="dictyBase" id="DDB_G0287257"/>
<gene>
    <name evidence="2" type="ORF">DDB_G0287257</name>
</gene>
<feature type="compositionally biased region" description="Low complexity" evidence="1">
    <location>
        <begin position="279"/>
        <end position="327"/>
    </location>
</feature>
<dbReference type="HOGENOM" id="CLU_541427_0_0_1"/>
<feature type="compositionally biased region" description="Pro residues" evidence="1">
    <location>
        <begin position="265"/>
        <end position="278"/>
    </location>
</feature>
<organism evidence="2 3">
    <name type="scientific">Dictyostelium discoideum</name>
    <name type="common">Social amoeba</name>
    <dbReference type="NCBI Taxonomy" id="44689"/>
    <lineage>
        <taxon>Eukaryota</taxon>
        <taxon>Amoebozoa</taxon>
        <taxon>Evosea</taxon>
        <taxon>Eumycetozoa</taxon>
        <taxon>Dictyostelia</taxon>
        <taxon>Dictyosteliales</taxon>
        <taxon>Dictyosteliaceae</taxon>
        <taxon>Dictyostelium</taxon>
    </lineage>
</organism>
<feature type="region of interest" description="Disordered" evidence="1">
    <location>
        <begin position="233"/>
        <end position="504"/>
    </location>
</feature>
<evidence type="ECO:0000256" key="1">
    <source>
        <dbReference type="SAM" id="MobiDB-lite"/>
    </source>
</evidence>
<dbReference type="OMA" id="ASFNEWT"/>
<evidence type="ECO:0008006" key="4">
    <source>
        <dbReference type="Google" id="ProtNLM"/>
    </source>
</evidence>
<dbReference type="AlphaFoldDB" id="Q54KM5"/>
<dbReference type="Gene3D" id="1.20.1270.60">
    <property type="entry name" value="Arfaptin homology (AH) domain/BAR domain"/>
    <property type="match status" value="1"/>
</dbReference>
<dbReference type="PaxDb" id="44689-DDB0231137"/>
<dbReference type="GeneID" id="8626030"/>
<evidence type="ECO:0000313" key="3">
    <source>
        <dbReference type="Proteomes" id="UP000002195"/>
    </source>
</evidence>
<dbReference type="STRING" id="44689.Q54KM5"/>
<feature type="compositionally biased region" description="Pro residues" evidence="1">
    <location>
        <begin position="328"/>
        <end position="338"/>
    </location>
</feature>
<name>Q54KM5_DICDI</name>
<proteinExistence type="predicted"/>
<dbReference type="EMBL" id="AAFI02000099">
    <property type="protein sequence ID" value="EAL63830.1"/>
    <property type="molecule type" value="Genomic_DNA"/>
</dbReference>
<dbReference type="Proteomes" id="UP000002195">
    <property type="component" value="Unassembled WGS sequence"/>
</dbReference>
<dbReference type="SMR" id="Q54KM5"/>